<sequence>MGRTASGRGGWASWVNRKLLPLIGPPPLGPYPVIVEAEVAARKARSLCPICGALMSLHEVDRSGTRTQIFHPTPEEIRERSAPPES</sequence>
<evidence type="ECO:0000313" key="3">
    <source>
        <dbReference type="Proteomes" id="UP000298218"/>
    </source>
</evidence>
<evidence type="ECO:0000313" key="2">
    <source>
        <dbReference type="EMBL" id="TFD75536.1"/>
    </source>
</evidence>
<dbReference type="RefSeq" id="WP_134172873.1">
    <property type="nucleotide sequence ID" value="NZ_SODI01000001.1"/>
</dbReference>
<feature type="compositionally biased region" description="Basic and acidic residues" evidence="1">
    <location>
        <begin position="73"/>
        <end position="86"/>
    </location>
</feature>
<reference evidence="2 3" key="1">
    <citation type="submission" date="2019-03" db="EMBL/GenBank/DDBJ databases">
        <title>Genomics of glacier-inhabiting Cryobacterium strains.</title>
        <authorList>
            <person name="Liu Q."/>
            <person name="Xin Y.-H."/>
        </authorList>
    </citation>
    <scope>NUCLEOTIDE SEQUENCE [LARGE SCALE GENOMIC DNA]</scope>
    <source>
        <strain evidence="2 3">CGMCC 1.4292</strain>
    </source>
</reference>
<proteinExistence type="predicted"/>
<name>A0A4Y8KKD4_9MICO</name>
<dbReference type="OrthoDB" id="4981253at2"/>
<comment type="caution">
    <text evidence="2">The sequence shown here is derived from an EMBL/GenBank/DDBJ whole genome shotgun (WGS) entry which is preliminary data.</text>
</comment>
<dbReference type="AlphaFoldDB" id="A0A4Y8KKD4"/>
<evidence type="ECO:0000256" key="1">
    <source>
        <dbReference type="SAM" id="MobiDB-lite"/>
    </source>
</evidence>
<feature type="region of interest" description="Disordered" evidence="1">
    <location>
        <begin position="65"/>
        <end position="86"/>
    </location>
</feature>
<dbReference type="Proteomes" id="UP000298218">
    <property type="component" value="Unassembled WGS sequence"/>
</dbReference>
<gene>
    <name evidence="2" type="ORF">E3T53_15710</name>
</gene>
<dbReference type="EMBL" id="SOHQ01000043">
    <property type="protein sequence ID" value="TFD75536.1"/>
    <property type="molecule type" value="Genomic_DNA"/>
</dbReference>
<protein>
    <submittedName>
        <fullName evidence="2">Uncharacterized protein</fullName>
    </submittedName>
</protein>
<keyword evidence="3" id="KW-1185">Reference proteome</keyword>
<organism evidence="2 3">
    <name type="scientific">Cryobacterium psychrophilum</name>
    <dbReference type="NCBI Taxonomy" id="41988"/>
    <lineage>
        <taxon>Bacteria</taxon>
        <taxon>Bacillati</taxon>
        <taxon>Actinomycetota</taxon>
        <taxon>Actinomycetes</taxon>
        <taxon>Micrococcales</taxon>
        <taxon>Microbacteriaceae</taxon>
        <taxon>Cryobacterium</taxon>
    </lineage>
</organism>
<accession>A0A4Y8KKD4</accession>